<evidence type="ECO:0000256" key="1">
    <source>
        <dbReference type="ARBA" id="ARBA00022737"/>
    </source>
</evidence>
<dbReference type="PANTHER" id="PTHR48032">
    <property type="entry name" value="RNA-BINDING PROTEIN MUSASHI HOMOLOG RBP6"/>
    <property type="match status" value="1"/>
</dbReference>
<evidence type="ECO:0000259" key="5">
    <source>
        <dbReference type="PROSITE" id="PS50102"/>
    </source>
</evidence>
<evidence type="ECO:0000256" key="3">
    <source>
        <dbReference type="PROSITE-ProRule" id="PRU00176"/>
    </source>
</evidence>
<dbReference type="SMART" id="SM00360">
    <property type="entry name" value="RRM"/>
    <property type="match status" value="1"/>
</dbReference>
<dbReference type="EMBL" id="HBEZ01027416">
    <property type="protein sequence ID" value="CAD8637447.1"/>
    <property type="molecule type" value="Transcribed_RNA"/>
</dbReference>
<keyword evidence="1" id="KW-0677">Repeat</keyword>
<reference evidence="6" key="1">
    <citation type="submission" date="2021-01" db="EMBL/GenBank/DDBJ databases">
        <authorList>
            <person name="Corre E."/>
            <person name="Pelletier E."/>
            <person name="Niang G."/>
            <person name="Scheremetjew M."/>
            <person name="Finn R."/>
            <person name="Kale V."/>
            <person name="Holt S."/>
            <person name="Cochrane G."/>
            <person name="Meng A."/>
            <person name="Brown T."/>
            <person name="Cohen L."/>
        </authorList>
    </citation>
    <scope>NUCLEOTIDE SEQUENCE</scope>
    <source>
        <strain evidence="6">CCAP979/52</strain>
    </source>
</reference>
<protein>
    <recommendedName>
        <fullName evidence="5">RRM domain-containing protein</fullName>
    </recommendedName>
</protein>
<dbReference type="SUPFAM" id="SSF54928">
    <property type="entry name" value="RNA-binding domain, RBD"/>
    <property type="match status" value="1"/>
</dbReference>
<dbReference type="InterPro" id="IPR000504">
    <property type="entry name" value="RRM_dom"/>
</dbReference>
<organism evidence="6">
    <name type="scientific">Cryptomonas curvata</name>
    <dbReference type="NCBI Taxonomy" id="233186"/>
    <lineage>
        <taxon>Eukaryota</taxon>
        <taxon>Cryptophyceae</taxon>
        <taxon>Cryptomonadales</taxon>
        <taxon>Cryptomonadaceae</taxon>
        <taxon>Cryptomonas</taxon>
    </lineage>
</organism>
<feature type="region of interest" description="Disordered" evidence="4">
    <location>
        <begin position="1"/>
        <end position="36"/>
    </location>
</feature>
<sequence length="155" mass="17198">MDEAVPSIPRKPRGKGRASGKGGGNAKDSDSSGRNESAAEKLARQIFVGGLPSSITQEKFREWADETWPGTVTHVQVIYTFQERHHHARPRGFGFITFRDAGCVDNALEIRHRPFGAKIVELKKVFFCFVCFLIYSLEIFDAAVNIPALVLTCSD</sequence>
<evidence type="ECO:0000256" key="2">
    <source>
        <dbReference type="ARBA" id="ARBA00022884"/>
    </source>
</evidence>
<dbReference type="AlphaFoldDB" id="A0A7S0MF06"/>
<dbReference type="InterPro" id="IPR012677">
    <property type="entry name" value="Nucleotide-bd_a/b_plait_sf"/>
</dbReference>
<accession>A0A7S0MF06</accession>
<dbReference type="PROSITE" id="PS50102">
    <property type="entry name" value="RRM"/>
    <property type="match status" value="1"/>
</dbReference>
<dbReference type="GO" id="GO:0006417">
    <property type="term" value="P:regulation of translation"/>
    <property type="evidence" value="ECO:0007669"/>
    <property type="project" value="TreeGrafter"/>
</dbReference>
<name>A0A7S0MF06_9CRYP</name>
<feature type="domain" description="RRM" evidence="5">
    <location>
        <begin position="44"/>
        <end position="123"/>
    </location>
</feature>
<dbReference type="Gene3D" id="3.30.70.330">
    <property type="match status" value="1"/>
</dbReference>
<feature type="compositionally biased region" description="Basic and acidic residues" evidence="4">
    <location>
        <begin position="27"/>
        <end position="36"/>
    </location>
</feature>
<dbReference type="GO" id="GO:0003729">
    <property type="term" value="F:mRNA binding"/>
    <property type="evidence" value="ECO:0007669"/>
    <property type="project" value="TreeGrafter"/>
</dbReference>
<dbReference type="InterPro" id="IPR035979">
    <property type="entry name" value="RBD_domain_sf"/>
</dbReference>
<dbReference type="PANTHER" id="PTHR48032:SF6">
    <property type="entry name" value="RNA-BINDING (RRM_RBD_RNP MOTIFS) FAMILY PROTEIN"/>
    <property type="match status" value="1"/>
</dbReference>
<evidence type="ECO:0000313" key="6">
    <source>
        <dbReference type="EMBL" id="CAD8637447.1"/>
    </source>
</evidence>
<gene>
    <name evidence="6" type="ORF">CCUR1050_LOCUS15131</name>
</gene>
<keyword evidence="2 3" id="KW-0694">RNA-binding</keyword>
<proteinExistence type="predicted"/>
<evidence type="ECO:0000256" key="4">
    <source>
        <dbReference type="SAM" id="MobiDB-lite"/>
    </source>
</evidence>
<dbReference type="Pfam" id="PF00076">
    <property type="entry name" value="RRM_1"/>
    <property type="match status" value="1"/>
</dbReference>